<dbReference type="AlphaFoldDB" id="A0A1I7V3R4"/>
<accession>A0A1I7V3R4</accession>
<evidence type="ECO:0000313" key="1">
    <source>
        <dbReference type="Proteomes" id="UP000095282"/>
    </source>
</evidence>
<organism evidence="1 2">
    <name type="scientific">Caenorhabditis tropicalis</name>
    <dbReference type="NCBI Taxonomy" id="1561998"/>
    <lineage>
        <taxon>Eukaryota</taxon>
        <taxon>Metazoa</taxon>
        <taxon>Ecdysozoa</taxon>
        <taxon>Nematoda</taxon>
        <taxon>Chromadorea</taxon>
        <taxon>Rhabditida</taxon>
        <taxon>Rhabditina</taxon>
        <taxon>Rhabditomorpha</taxon>
        <taxon>Rhabditoidea</taxon>
        <taxon>Rhabditidae</taxon>
        <taxon>Peloderinae</taxon>
        <taxon>Caenorhabditis</taxon>
    </lineage>
</organism>
<dbReference type="WBParaSite" id="Csp11.Scaffold630.g22093.t1">
    <property type="protein sequence ID" value="Csp11.Scaffold630.g22093.t1"/>
    <property type="gene ID" value="Csp11.Scaffold630.g22093"/>
</dbReference>
<evidence type="ECO:0000313" key="2">
    <source>
        <dbReference type="WBParaSite" id="Csp11.Scaffold630.g22093.t1"/>
    </source>
</evidence>
<keyword evidence="1" id="KW-1185">Reference proteome</keyword>
<reference evidence="2" key="1">
    <citation type="submission" date="2016-11" db="UniProtKB">
        <authorList>
            <consortium name="WormBaseParasite"/>
        </authorList>
    </citation>
    <scope>IDENTIFICATION</scope>
</reference>
<protein>
    <submittedName>
        <fullName evidence="2">Carboxypeptidase regulatory-like domain-containing protein</fullName>
    </submittedName>
</protein>
<sequence length="108" mass="12181">MDLFYKLIPYDVTDNEKAFPEFTKRIHGVSVTLDSATNRDGRIDAVVKVNKIHTGQITMVKEPRSPTGWAINSAGRMDFEQGKTVWYTYIGPFIAVSNQLLAKWGRGC</sequence>
<proteinExistence type="predicted"/>
<name>A0A1I7V3R4_9PELO</name>
<dbReference type="Proteomes" id="UP000095282">
    <property type="component" value="Unplaced"/>
</dbReference>